<sequence length="63" mass="6897">MSTHIDSEIREVLNSPVASNWLKEALGKALERDCVDAANDAEALLDLLNKRCEEAFKGLVPVS</sequence>
<comment type="caution">
    <text evidence="1">The sequence shown here is derived from an EMBL/GenBank/DDBJ whole genome shotgun (WGS) entry which is preliminary data.</text>
</comment>
<evidence type="ECO:0000313" key="2">
    <source>
        <dbReference type="Proteomes" id="UP001148185"/>
    </source>
</evidence>
<reference evidence="1 2" key="1">
    <citation type="submission" date="2022-05" db="EMBL/GenBank/DDBJ databases">
        <title>Novel Pseudomonas spp. Isolated from a Rainbow Trout Aquaculture Facility.</title>
        <authorList>
            <person name="Testerman T."/>
            <person name="Graf J."/>
        </authorList>
    </citation>
    <scope>NUCLEOTIDE SEQUENCE [LARGE SCALE GENOMIC DNA]</scope>
    <source>
        <strain evidence="1 2">ID1042</strain>
    </source>
</reference>
<keyword evidence="2" id="KW-1185">Reference proteome</keyword>
<accession>A0A9X4C6V7</accession>
<evidence type="ECO:0000313" key="1">
    <source>
        <dbReference type="EMBL" id="MDD1011594.1"/>
    </source>
</evidence>
<name>A0A9X4C6V7_9PSED</name>
<dbReference type="RefSeq" id="WP_273878445.1">
    <property type="nucleotide sequence ID" value="NZ_JAMDHA010000054.1"/>
</dbReference>
<dbReference type="Proteomes" id="UP001148185">
    <property type="component" value="Unassembled WGS sequence"/>
</dbReference>
<dbReference type="AlphaFoldDB" id="A0A9X4C6V7"/>
<proteinExistence type="predicted"/>
<gene>
    <name evidence="1" type="ORF">M5G27_29475</name>
</gene>
<dbReference type="EMBL" id="JAMDHA010000054">
    <property type="protein sequence ID" value="MDD1011594.1"/>
    <property type="molecule type" value="Genomic_DNA"/>
</dbReference>
<protein>
    <submittedName>
        <fullName evidence="1">Uncharacterized protein</fullName>
    </submittedName>
</protein>
<organism evidence="1 2">
    <name type="scientific">Pseudomonas shahriarae</name>
    <dbReference type="NCBI Taxonomy" id="2745512"/>
    <lineage>
        <taxon>Bacteria</taxon>
        <taxon>Pseudomonadati</taxon>
        <taxon>Pseudomonadota</taxon>
        <taxon>Gammaproteobacteria</taxon>
        <taxon>Pseudomonadales</taxon>
        <taxon>Pseudomonadaceae</taxon>
        <taxon>Pseudomonas</taxon>
    </lineage>
</organism>